<dbReference type="EMBL" id="CADEHS020000107">
    <property type="protein sequence ID" value="CAG9949754.1"/>
    <property type="molecule type" value="Genomic_DNA"/>
</dbReference>
<sequence length="144" mass="16670">MMDQMQSKDIHSVADLDSARELELTPSFQSSGTPTQPNSQTRYFEFESATPTEPFPASVRQVDPPPESAQSTKKPRQPAIKPRPSKRLEEKKKKKLEGRRDRGKHSEPEATPGFQEFMEQLRLLEEKPRRLLEEQHRRRSELSS</sequence>
<gene>
    <name evidence="1" type="ORF">CRV2_00019611</name>
</gene>
<comment type="caution">
    <text evidence="1">The sequence shown here is derived from an EMBL/GenBank/DDBJ whole genome shotgun (WGS) entry which is preliminary data.</text>
</comment>
<evidence type="ECO:0000313" key="1">
    <source>
        <dbReference type="EMBL" id="CAG9949754.1"/>
    </source>
</evidence>
<dbReference type="Proteomes" id="UP000836387">
    <property type="component" value="Unassembled WGS sequence"/>
</dbReference>
<accession>A0ACA9U9Q7</accession>
<reference evidence="1" key="1">
    <citation type="submission" date="2020-04" db="EMBL/GenBank/DDBJ databases">
        <authorList>
            <person name="Broberg M."/>
        </authorList>
    </citation>
    <scope>NUCLEOTIDE SEQUENCE</scope>
</reference>
<proteinExistence type="predicted"/>
<reference evidence="1" key="2">
    <citation type="submission" date="2021-10" db="EMBL/GenBank/DDBJ databases">
        <authorList>
            <person name="Piombo E."/>
        </authorList>
    </citation>
    <scope>NUCLEOTIDE SEQUENCE</scope>
</reference>
<organism evidence="1 2">
    <name type="scientific">Clonostachys rosea f. rosea IK726</name>
    <dbReference type="NCBI Taxonomy" id="1349383"/>
    <lineage>
        <taxon>Eukaryota</taxon>
        <taxon>Fungi</taxon>
        <taxon>Dikarya</taxon>
        <taxon>Ascomycota</taxon>
        <taxon>Pezizomycotina</taxon>
        <taxon>Sordariomycetes</taxon>
        <taxon>Hypocreomycetidae</taxon>
        <taxon>Hypocreales</taxon>
        <taxon>Bionectriaceae</taxon>
        <taxon>Clonostachys</taxon>
    </lineage>
</organism>
<protein>
    <submittedName>
        <fullName evidence="1">Uncharacterized protein</fullName>
    </submittedName>
</protein>
<evidence type="ECO:0000313" key="2">
    <source>
        <dbReference type="Proteomes" id="UP000836387"/>
    </source>
</evidence>
<name>A0ACA9U9Q7_BIOOC</name>
<keyword evidence="2" id="KW-1185">Reference proteome</keyword>